<evidence type="ECO:0000259" key="11">
    <source>
        <dbReference type="Pfam" id="PF00593"/>
    </source>
</evidence>
<dbReference type="NCBIfam" id="TIGR04056">
    <property type="entry name" value="OMP_RagA_SusC"/>
    <property type="match status" value="1"/>
</dbReference>
<dbReference type="NCBIfam" id="TIGR04057">
    <property type="entry name" value="SusC_RagA_signa"/>
    <property type="match status" value="1"/>
</dbReference>
<dbReference type="InterPro" id="IPR023996">
    <property type="entry name" value="TonB-dep_OMP_SusC/RagA"/>
</dbReference>
<evidence type="ECO:0000256" key="5">
    <source>
        <dbReference type="ARBA" id="ARBA00023077"/>
    </source>
</evidence>
<keyword evidence="3 8" id="KW-1134">Transmembrane beta strand</keyword>
<sequence>MMLRNKSITIYSCVALILLLWSISMDAGAQVSTAAVITGTVTEAKTKATIPGVTVVEVNENDRQVAAAVTNIDGKYTIKVSSKSHKIRFAYIGFQSLTLPIGDKTVINAALKEAESNELMAVEVTAKSAKKISTGYGDVSERDKIGAVSTVTSEMLQGLPATSIDQMMQGQAAGVQITSNSGDPGGGATVTIRGQGSISAGNDPLYIIDGVPIISTPFDNTNGGNNYARVSPIADINPNDIEKIDILKDANAAAIYGARAANGVIVITTKRGKPGATSIVLNTQFVLLQSPRPIPVLNASEYKVMRLEAEQNNGNINPSSNTLLPLVDDPTYQFYWLYQANTDWPAALRQLGLTQNYNMTLQGGGESARYSFGTSYSDAKGSMINTGFKRFTGRFNLDYKVSNKLRFTANIAFTRSKVNALANNGGGTLYFNSLVRSPALPIYDVSYVDGSSLPNYMSYGGFYGFQDNPVAFAATSINASYSTNLKPNIRAELEVAKNLKFVSTASLDFVGENATYFQPAAATGVIWNSNQFNRLDTRDFERLQMISDSYLTYTKTFGRKLVTNYLLGNTFNTFKSNQLSAQAYATADFAMQTLGNSGGYNSVYSANATEAILSQFAKLDMVYDDSYGLNFTIRRDGSSKFGGDNKYGYFPSTGAYWRISNLKALKYSKVITNLKLRASWGQLGNSGIPNYAYISQFGQGANYLGLSGVSQTNPQLNHLKWETSESTNIGLDAGFFNDRLGLTVDVYNRVTKDLLYNLPVPASSGIPIPSGAQSATILTNLGNIRNRGIEVNLTGTPIAAKNFTWNASFNIATNINKVLSLPGGTVTTSDSFGGFTSQIKEGDALGTYYGLVFKGVYARDADAVVHDKNGNIVYELNGTTPRLMHIGSETGNVYKGGDAIYEDFNHDGVINDQDKVRIGDANPKFFGGMNNTFTYKNWSLRCFIQYQYGNNIIDGMRLQLESMTNTNNQAASVLRRWRTQGDVTDMPRALSTDTRNVLPSTRWVEDGSYARLKSLTLSYRFSPAFVRKLHLSNLDMFVTGNNLYTLTNYLGADPEIYVGNNPAFVGVDQGYTPQTKNYLFGLNVKF</sequence>
<dbReference type="InterPro" id="IPR036942">
    <property type="entry name" value="Beta-barrel_TonB_sf"/>
</dbReference>
<dbReference type="InterPro" id="IPR000531">
    <property type="entry name" value="Beta-barrel_TonB"/>
</dbReference>
<accession>A0A495IZ29</accession>
<dbReference type="PROSITE" id="PS52016">
    <property type="entry name" value="TONB_DEPENDENT_REC_3"/>
    <property type="match status" value="1"/>
</dbReference>
<comment type="caution">
    <text evidence="13">The sequence shown here is derived from an EMBL/GenBank/DDBJ whole genome shotgun (WGS) entry which is preliminary data.</text>
</comment>
<evidence type="ECO:0000256" key="8">
    <source>
        <dbReference type="PROSITE-ProRule" id="PRU01360"/>
    </source>
</evidence>
<name>A0A495IZ29_9SPHI</name>
<keyword evidence="7 8" id="KW-0998">Cell outer membrane</keyword>
<evidence type="ECO:0000313" key="13">
    <source>
        <dbReference type="EMBL" id="RKR81763.1"/>
    </source>
</evidence>
<dbReference type="OrthoDB" id="1019466at2"/>
<evidence type="ECO:0000313" key="14">
    <source>
        <dbReference type="Proteomes" id="UP000268007"/>
    </source>
</evidence>
<protein>
    <submittedName>
        <fullName evidence="13">TonB-linked SusC/RagA family outer membrane protein</fullName>
    </submittedName>
</protein>
<dbReference type="Proteomes" id="UP000268007">
    <property type="component" value="Unassembled WGS sequence"/>
</dbReference>
<dbReference type="AlphaFoldDB" id="A0A495IZ29"/>
<comment type="similarity">
    <text evidence="8 9">Belongs to the TonB-dependent receptor family.</text>
</comment>
<evidence type="ECO:0000256" key="1">
    <source>
        <dbReference type="ARBA" id="ARBA00004571"/>
    </source>
</evidence>
<dbReference type="InterPro" id="IPR012910">
    <property type="entry name" value="Plug_dom"/>
</dbReference>
<dbReference type="Gene3D" id="2.170.130.10">
    <property type="entry name" value="TonB-dependent receptor, plug domain"/>
    <property type="match status" value="1"/>
</dbReference>
<dbReference type="SUPFAM" id="SSF49464">
    <property type="entry name" value="Carboxypeptidase regulatory domain-like"/>
    <property type="match status" value="1"/>
</dbReference>
<evidence type="ECO:0000256" key="9">
    <source>
        <dbReference type="RuleBase" id="RU003357"/>
    </source>
</evidence>
<organism evidence="13 14">
    <name type="scientific">Mucilaginibacter gracilis</name>
    <dbReference type="NCBI Taxonomy" id="423350"/>
    <lineage>
        <taxon>Bacteria</taxon>
        <taxon>Pseudomonadati</taxon>
        <taxon>Bacteroidota</taxon>
        <taxon>Sphingobacteriia</taxon>
        <taxon>Sphingobacteriales</taxon>
        <taxon>Sphingobacteriaceae</taxon>
        <taxon>Mucilaginibacter</taxon>
    </lineage>
</organism>
<feature type="domain" description="TonB-dependent receptor plug" evidence="12">
    <location>
        <begin position="142"/>
        <end position="264"/>
    </location>
</feature>
<gene>
    <name evidence="13" type="ORF">BDD43_1919</name>
</gene>
<evidence type="ECO:0000256" key="10">
    <source>
        <dbReference type="SAM" id="SignalP"/>
    </source>
</evidence>
<evidence type="ECO:0000256" key="3">
    <source>
        <dbReference type="ARBA" id="ARBA00022452"/>
    </source>
</evidence>
<dbReference type="InterPro" id="IPR023997">
    <property type="entry name" value="TonB-dep_OMP_SusC/RagA_CS"/>
</dbReference>
<dbReference type="EMBL" id="RBKU01000001">
    <property type="protein sequence ID" value="RKR81763.1"/>
    <property type="molecule type" value="Genomic_DNA"/>
</dbReference>
<reference evidence="13 14" key="1">
    <citation type="submission" date="2018-10" db="EMBL/GenBank/DDBJ databases">
        <title>Genomic Encyclopedia of Archaeal and Bacterial Type Strains, Phase II (KMG-II): from individual species to whole genera.</title>
        <authorList>
            <person name="Goeker M."/>
        </authorList>
    </citation>
    <scope>NUCLEOTIDE SEQUENCE [LARGE SCALE GENOMIC DNA]</scope>
    <source>
        <strain evidence="13 14">DSM 18602</strain>
    </source>
</reference>
<feature type="signal peptide" evidence="10">
    <location>
        <begin position="1"/>
        <end position="29"/>
    </location>
</feature>
<feature type="chain" id="PRO_5019776301" evidence="10">
    <location>
        <begin position="30"/>
        <end position="1086"/>
    </location>
</feature>
<dbReference type="Gene3D" id="2.60.40.1120">
    <property type="entry name" value="Carboxypeptidase-like, regulatory domain"/>
    <property type="match status" value="1"/>
</dbReference>
<evidence type="ECO:0000256" key="6">
    <source>
        <dbReference type="ARBA" id="ARBA00023136"/>
    </source>
</evidence>
<keyword evidence="5 9" id="KW-0798">TonB box</keyword>
<keyword evidence="14" id="KW-1185">Reference proteome</keyword>
<proteinExistence type="inferred from homology"/>
<evidence type="ECO:0000259" key="12">
    <source>
        <dbReference type="Pfam" id="PF07715"/>
    </source>
</evidence>
<keyword evidence="4 8" id="KW-0812">Transmembrane</keyword>
<keyword evidence="10" id="KW-0732">Signal</keyword>
<dbReference type="InterPro" id="IPR008969">
    <property type="entry name" value="CarboxyPept-like_regulatory"/>
</dbReference>
<dbReference type="Gene3D" id="2.40.170.20">
    <property type="entry name" value="TonB-dependent receptor, beta-barrel domain"/>
    <property type="match status" value="1"/>
</dbReference>
<evidence type="ECO:0000256" key="7">
    <source>
        <dbReference type="ARBA" id="ARBA00023237"/>
    </source>
</evidence>
<dbReference type="SUPFAM" id="SSF56935">
    <property type="entry name" value="Porins"/>
    <property type="match status" value="1"/>
</dbReference>
<dbReference type="RefSeq" id="WP_121197439.1">
    <property type="nucleotide sequence ID" value="NZ_RBKU01000001.1"/>
</dbReference>
<feature type="domain" description="TonB-dependent receptor-like beta-barrel" evidence="11">
    <location>
        <begin position="448"/>
        <end position="1043"/>
    </location>
</feature>
<evidence type="ECO:0000256" key="4">
    <source>
        <dbReference type="ARBA" id="ARBA00022692"/>
    </source>
</evidence>
<evidence type="ECO:0000256" key="2">
    <source>
        <dbReference type="ARBA" id="ARBA00022448"/>
    </source>
</evidence>
<dbReference type="Pfam" id="PF00593">
    <property type="entry name" value="TonB_dep_Rec_b-barrel"/>
    <property type="match status" value="1"/>
</dbReference>
<keyword evidence="2 8" id="KW-0813">Transport</keyword>
<dbReference type="Pfam" id="PF13715">
    <property type="entry name" value="CarbopepD_reg_2"/>
    <property type="match status" value="1"/>
</dbReference>
<dbReference type="Pfam" id="PF07715">
    <property type="entry name" value="Plug"/>
    <property type="match status" value="1"/>
</dbReference>
<dbReference type="GO" id="GO:0009279">
    <property type="term" value="C:cell outer membrane"/>
    <property type="evidence" value="ECO:0007669"/>
    <property type="project" value="UniProtKB-SubCell"/>
</dbReference>
<dbReference type="InterPro" id="IPR039426">
    <property type="entry name" value="TonB-dep_rcpt-like"/>
</dbReference>
<comment type="subcellular location">
    <subcellularLocation>
        <location evidence="1 8">Cell outer membrane</location>
        <topology evidence="1 8">Multi-pass membrane protein</topology>
    </subcellularLocation>
</comment>
<dbReference type="InterPro" id="IPR037066">
    <property type="entry name" value="Plug_dom_sf"/>
</dbReference>
<keyword evidence="6 8" id="KW-0472">Membrane</keyword>